<dbReference type="EMBL" id="MU276582">
    <property type="protein sequence ID" value="KAI0038143.1"/>
    <property type="molecule type" value="Genomic_DNA"/>
</dbReference>
<reference evidence="1" key="2">
    <citation type="journal article" date="2022" name="New Phytol.">
        <title>Evolutionary transition to the ectomycorrhizal habit in the genomes of a hyperdiverse lineage of mushroom-forming fungi.</title>
        <authorList>
            <person name="Looney B."/>
            <person name="Miyauchi S."/>
            <person name="Morin E."/>
            <person name="Drula E."/>
            <person name="Courty P.E."/>
            <person name="Kohler A."/>
            <person name="Kuo A."/>
            <person name="LaButti K."/>
            <person name="Pangilinan J."/>
            <person name="Lipzen A."/>
            <person name="Riley R."/>
            <person name="Andreopoulos W."/>
            <person name="He G."/>
            <person name="Johnson J."/>
            <person name="Nolan M."/>
            <person name="Tritt A."/>
            <person name="Barry K.W."/>
            <person name="Grigoriev I.V."/>
            <person name="Nagy L.G."/>
            <person name="Hibbett D."/>
            <person name="Henrissat B."/>
            <person name="Matheny P.B."/>
            <person name="Labbe J."/>
            <person name="Martin F.M."/>
        </authorList>
    </citation>
    <scope>NUCLEOTIDE SEQUENCE</scope>
    <source>
        <strain evidence="1">FP105234-sp</strain>
    </source>
</reference>
<proteinExistence type="predicted"/>
<comment type="caution">
    <text evidence="1">The sequence shown here is derived from an EMBL/GenBank/DDBJ whole genome shotgun (WGS) entry which is preliminary data.</text>
</comment>
<protein>
    <submittedName>
        <fullName evidence="1">Uncharacterized protein</fullName>
    </submittedName>
</protein>
<keyword evidence="2" id="KW-1185">Reference proteome</keyword>
<feature type="non-terminal residue" evidence="1">
    <location>
        <position position="1"/>
    </location>
</feature>
<reference evidence="1" key="1">
    <citation type="submission" date="2021-02" db="EMBL/GenBank/DDBJ databases">
        <authorList>
            <consortium name="DOE Joint Genome Institute"/>
            <person name="Ahrendt S."/>
            <person name="Looney B.P."/>
            <person name="Miyauchi S."/>
            <person name="Morin E."/>
            <person name="Drula E."/>
            <person name="Courty P.E."/>
            <person name="Chicoki N."/>
            <person name="Fauchery L."/>
            <person name="Kohler A."/>
            <person name="Kuo A."/>
            <person name="Labutti K."/>
            <person name="Pangilinan J."/>
            <person name="Lipzen A."/>
            <person name="Riley R."/>
            <person name="Andreopoulos W."/>
            <person name="He G."/>
            <person name="Johnson J."/>
            <person name="Barry K.W."/>
            <person name="Grigoriev I.V."/>
            <person name="Nagy L."/>
            <person name="Hibbett D."/>
            <person name="Henrissat B."/>
            <person name="Matheny P.B."/>
            <person name="Labbe J."/>
            <person name="Martin F."/>
        </authorList>
    </citation>
    <scope>NUCLEOTIDE SEQUENCE</scope>
    <source>
        <strain evidence="1">FP105234-sp</strain>
    </source>
</reference>
<dbReference type="Proteomes" id="UP000814033">
    <property type="component" value="Unassembled WGS sequence"/>
</dbReference>
<evidence type="ECO:0000313" key="1">
    <source>
        <dbReference type="EMBL" id="KAI0038143.1"/>
    </source>
</evidence>
<feature type="non-terminal residue" evidence="1">
    <location>
        <position position="150"/>
    </location>
</feature>
<gene>
    <name evidence="1" type="ORF">FA95DRAFT_1464814</name>
</gene>
<name>A0ACB8R294_9AGAM</name>
<evidence type="ECO:0000313" key="2">
    <source>
        <dbReference type="Proteomes" id="UP000814033"/>
    </source>
</evidence>
<sequence>DKFPEYLEGDYDYLKVACSGAEWDNIVMNWRRLEARLDIPSELATKYRPTQIKQWTDRHRQYNKPPATGRGKEFAAIWRKWWISLQPSWRGVTWPLARPTDAPAEGWGELLKGGHNGFVMILFTLAWWLSSVKTNTEQNEWASAVEDVDW</sequence>
<accession>A0ACB8R294</accession>
<organism evidence="1 2">
    <name type="scientific">Auriscalpium vulgare</name>
    <dbReference type="NCBI Taxonomy" id="40419"/>
    <lineage>
        <taxon>Eukaryota</taxon>
        <taxon>Fungi</taxon>
        <taxon>Dikarya</taxon>
        <taxon>Basidiomycota</taxon>
        <taxon>Agaricomycotina</taxon>
        <taxon>Agaricomycetes</taxon>
        <taxon>Russulales</taxon>
        <taxon>Auriscalpiaceae</taxon>
        <taxon>Auriscalpium</taxon>
    </lineage>
</organism>